<organism evidence="15 16">
    <name type="scientific">Portunus trituberculatus</name>
    <name type="common">Swimming crab</name>
    <name type="synonym">Neptunus trituberculatus</name>
    <dbReference type="NCBI Taxonomy" id="210409"/>
    <lineage>
        <taxon>Eukaryota</taxon>
        <taxon>Metazoa</taxon>
        <taxon>Ecdysozoa</taxon>
        <taxon>Arthropoda</taxon>
        <taxon>Crustacea</taxon>
        <taxon>Multicrustacea</taxon>
        <taxon>Malacostraca</taxon>
        <taxon>Eumalacostraca</taxon>
        <taxon>Eucarida</taxon>
        <taxon>Decapoda</taxon>
        <taxon>Pleocyemata</taxon>
        <taxon>Brachyura</taxon>
        <taxon>Eubrachyura</taxon>
        <taxon>Portunoidea</taxon>
        <taxon>Portunidae</taxon>
        <taxon>Portuninae</taxon>
        <taxon>Portunus</taxon>
    </lineage>
</organism>
<evidence type="ECO:0000256" key="6">
    <source>
        <dbReference type="ARBA" id="ARBA00022729"/>
    </source>
</evidence>
<keyword evidence="4" id="KW-0433">Leucine-rich repeat</keyword>
<keyword evidence="5 11" id="KW-0812">Transmembrane</keyword>
<evidence type="ECO:0000256" key="1">
    <source>
        <dbReference type="ARBA" id="ARBA00004225"/>
    </source>
</evidence>
<evidence type="ECO:0000313" key="15">
    <source>
        <dbReference type="EMBL" id="MPC18032.1"/>
    </source>
</evidence>
<evidence type="ECO:0000256" key="7">
    <source>
        <dbReference type="ARBA" id="ARBA00022737"/>
    </source>
</evidence>
<feature type="repeat" description="Solcar" evidence="11">
    <location>
        <begin position="1049"/>
        <end position="1135"/>
    </location>
</feature>
<dbReference type="InterPro" id="IPR018108">
    <property type="entry name" value="MCP_transmembrane"/>
</dbReference>
<evidence type="ECO:0000256" key="12">
    <source>
        <dbReference type="SAM" id="Coils"/>
    </source>
</evidence>
<dbReference type="PANTHER" id="PTHR24366:SF96">
    <property type="entry name" value="LEUCINE RICH REPEAT CONTAINING 53"/>
    <property type="match status" value="1"/>
</dbReference>
<dbReference type="PROSITE" id="PS51450">
    <property type="entry name" value="LRR"/>
    <property type="match status" value="3"/>
</dbReference>
<evidence type="ECO:0000256" key="8">
    <source>
        <dbReference type="ARBA" id="ARBA00022989"/>
    </source>
</evidence>
<evidence type="ECO:0000256" key="4">
    <source>
        <dbReference type="ARBA" id="ARBA00022614"/>
    </source>
</evidence>
<feature type="coiled-coil region" evidence="12">
    <location>
        <begin position="137"/>
        <end position="164"/>
    </location>
</feature>
<dbReference type="Gene3D" id="1.50.40.10">
    <property type="entry name" value="Mitochondrial carrier domain"/>
    <property type="match status" value="1"/>
</dbReference>
<dbReference type="InterPro" id="IPR003591">
    <property type="entry name" value="Leu-rich_rpt_typical-subtyp"/>
</dbReference>
<dbReference type="EMBL" id="VSRR010000641">
    <property type="protein sequence ID" value="MPC18032.1"/>
    <property type="molecule type" value="Genomic_DNA"/>
</dbReference>
<dbReference type="SUPFAM" id="SSF52058">
    <property type="entry name" value="L domain-like"/>
    <property type="match status" value="1"/>
</dbReference>
<proteinExistence type="inferred from homology"/>
<sequence>MECPRECTCQEAPLRAASFVLTWMTSWGEDDLPEIHPNEVGEPSDLVNSQTAASAGVDVDVVGLHATCALTRDTNLTSLLQTLPSSTMVLTLLQAAGSDLTVVEANHLKPLSELRALHLQGYARRKTVQVSGYFSNRVEEMVEHKKLSAEREEEEQNLRLALSEDALTPLRGLQLLDLQYVRLVAALEGGRLRRDIEPLSTTTVLDMHLPHFLAIAKQLEDLDIPSEVLSKLPVPPLTDEEGSEVDIVLLDEPSDEVVPYDVFKTENKVVLAPFLGQTHLKYLRLAHAKLDRVGPELLTGLSSLHTLTLEHNHIKVLPAAMFAPTPHLHHLSLAHNNILTLEGDSLAGLDELLTLDLDSNKLDRIGPGTFPRLPNIATLRLLENPIEHVFPFTFTSVNSTETLLLGARDVAAEIHVDTFRELNDLKILQIENTSLSSLSRSLLEGMPTLRELTIHGHVPSIDFDAFTSTPDLDSLNLDHCHLTKLSLDAFFGLDKLRYLDLSHNDLNELSPGTFDHLASLRELYLNNNNLTTLPPAIFLPLPAKLIQVQQNPWHCTCDLRQLRPALTNKVRARGYTTCRFLERSGMVCSQPDPPRLRYDSRVAPLCATPEHYRHRSVFKVTARRLKCPRHVWDPRPPLRPTPSLPVEIPKPKVDIVKLDTPVTEEHSWIPLIDFSAPPHKAKDLLEIAEAEMPEGAYAPLPEEDVVVEELEVEVAVEEETEERGEEEEEEEQEAVELIEEIEVSERENTEDILTGDQDLHPFDVAGRFVRRQRERYRQEKQEMKRQMAEEQRRRLKARHALKQRHWNRLADDKRKFRAQMAAERQRLSQGQRISALPSVYLSIMPTVSPIKDFLAGGFGGMCLVAAGHPLDTIKEVPKLVRHREKGNSLQYIRPPILYPHPPNPSNKLGGMWGIGGMAAPLVGVTPMFAVCFLGFGIGKKLQQTSPDQQLTAVQLFNAGMLSGVFTTAIMTPGERIKCLLQVQAASSGPKLYNGPVDVVKVLYREGGIRSIYKGTCATLLRDVPASGMYFMSYEWLKRSLAPAGKEGELSPLRTVVAGGIAGMLNWLVAIGPDVLKSRLQTAPEGKYPNGIRSVFVEIMKNEGPQALFKGATPVMIRAFPANAACFLGYEVAIKFLNMIAPDL</sequence>
<evidence type="ECO:0000256" key="2">
    <source>
        <dbReference type="ARBA" id="ARBA00006375"/>
    </source>
</evidence>
<comment type="similarity">
    <text evidence="2">Belongs to the mitochondrial carrier (TC 2.A.29) family.</text>
</comment>
<feature type="transmembrane region" description="Helical" evidence="13">
    <location>
        <begin position="950"/>
        <end position="970"/>
    </location>
</feature>
<keyword evidence="8 13" id="KW-1133">Transmembrane helix</keyword>
<dbReference type="SMART" id="SM00369">
    <property type="entry name" value="LRR_TYP"/>
    <property type="match status" value="8"/>
</dbReference>
<dbReference type="AlphaFoldDB" id="A0A5B7D9U6"/>
<evidence type="ECO:0000259" key="14">
    <source>
        <dbReference type="SMART" id="SM00082"/>
    </source>
</evidence>
<dbReference type="InterPro" id="IPR023395">
    <property type="entry name" value="MCP_dom_sf"/>
</dbReference>
<evidence type="ECO:0000256" key="13">
    <source>
        <dbReference type="SAM" id="Phobius"/>
    </source>
</evidence>
<evidence type="ECO:0000256" key="11">
    <source>
        <dbReference type="PROSITE-ProRule" id="PRU00282"/>
    </source>
</evidence>
<feature type="repeat" description="Solcar" evidence="11">
    <location>
        <begin position="950"/>
        <end position="1039"/>
    </location>
</feature>
<dbReference type="InterPro" id="IPR032675">
    <property type="entry name" value="LRR_dom_sf"/>
</dbReference>
<protein>
    <submittedName>
        <fullName evidence="15">Mitochondrial carnitine/acylcarnitine carrier protein</fullName>
    </submittedName>
</protein>
<comment type="subcellular location">
    <subcellularLocation>
        <location evidence="1">Mitochondrion membrane</location>
        <topology evidence="1">Multi-pass membrane protein</topology>
    </subcellularLocation>
</comment>
<dbReference type="PROSITE" id="PS50920">
    <property type="entry name" value="SOLCAR"/>
    <property type="match status" value="2"/>
</dbReference>
<keyword evidence="3" id="KW-0813">Transport</keyword>
<dbReference type="InterPro" id="IPR001611">
    <property type="entry name" value="Leu-rich_rpt"/>
</dbReference>
<keyword evidence="7" id="KW-0677">Repeat</keyword>
<dbReference type="OrthoDB" id="2020019at2759"/>
<evidence type="ECO:0000256" key="10">
    <source>
        <dbReference type="ARBA" id="ARBA00023136"/>
    </source>
</evidence>
<evidence type="ECO:0000256" key="9">
    <source>
        <dbReference type="ARBA" id="ARBA00023128"/>
    </source>
</evidence>
<dbReference type="FunFam" id="1.50.40.10:FF:000051">
    <property type="entry name" value="Mitochondrial carnitine/acylcarnitine carrier protein"/>
    <property type="match status" value="1"/>
</dbReference>
<dbReference type="InterPro" id="IPR000483">
    <property type="entry name" value="Cys-rich_flank_reg_C"/>
</dbReference>
<comment type="caution">
    <text evidence="15">The sequence shown here is derived from an EMBL/GenBank/DDBJ whole genome shotgun (WGS) entry which is preliminary data.</text>
</comment>
<dbReference type="Proteomes" id="UP000324222">
    <property type="component" value="Unassembled WGS sequence"/>
</dbReference>
<accession>A0A5B7D9U6</accession>
<dbReference type="Pfam" id="PF13855">
    <property type="entry name" value="LRR_8"/>
    <property type="match status" value="2"/>
</dbReference>
<evidence type="ECO:0000256" key="5">
    <source>
        <dbReference type="ARBA" id="ARBA00022692"/>
    </source>
</evidence>
<gene>
    <name evidence="15" type="primary">Slc25a20</name>
    <name evidence="15" type="ORF">E2C01_010904</name>
</gene>
<feature type="coiled-coil region" evidence="12">
    <location>
        <begin position="707"/>
        <end position="800"/>
    </location>
</feature>
<keyword evidence="9" id="KW-0496">Mitochondrion</keyword>
<reference evidence="15 16" key="1">
    <citation type="submission" date="2019-05" db="EMBL/GenBank/DDBJ databases">
        <title>Another draft genome of Portunus trituberculatus and its Hox gene families provides insights of decapod evolution.</title>
        <authorList>
            <person name="Jeong J.-H."/>
            <person name="Song I."/>
            <person name="Kim S."/>
            <person name="Choi T."/>
            <person name="Kim D."/>
            <person name="Ryu S."/>
            <person name="Kim W."/>
        </authorList>
    </citation>
    <scope>NUCLEOTIDE SEQUENCE [LARGE SCALE GENOMIC DNA]</scope>
    <source>
        <tissue evidence="15">Muscle</tissue>
    </source>
</reference>
<feature type="domain" description="LRRCT" evidence="14">
    <location>
        <begin position="551"/>
        <end position="628"/>
    </location>
</feature>
<keyword evidence="12" id="KW-0175">Coiled coil</keyword>
<evidence type="ECO:0000256" key="3">
    <source>
        <dbReference type="ARBA" id="ARBA00022448"/>
    </source>
</evidence>
<dbReference type="Pfam" id="PF00153">
    <property type="entry name" value="Mito_carr"/>
    <property type="match status" value="2"/>
</dbReference>
<name>A0A5B7D9U6_PORTR</name>
<dbReference type="Gene3D" id="3.80.10.10">
    <property type="entry name" value="Ribonuclease Inhibitor"/>
    <property type="match status" value="2"/>
</dbReference>
<feature type="transmembrane region" description="Helical" evidence="13">
    <location>
        <begin position="911"/>
        <end position="938"/>
    </location>
</feature>
<keyword evidence="6" id="KW-0732">Signal</keyword>
<keyword evidence="16" id="KW-1185">Reference proteome</keyword>
<keyword evidence="10 11" id="KW-0472">Membrane</keyword>
<dbReference type="SMART" id="SM00082">
    <property type="entry name" value="LRRCT"/>
    <property type="match status" value="1"/>
</dbReference>
<dbReference type="GO" id="GO:0031966">
    <property type="term" value="C:mitochondrial membrane"/>
    <property type="evidence" value="ECO:0007669"/>
    <property type="project" value="UniProtKB-SubCell"/>
</dbReference>
<evidence type="ECO:0000313" key="16">
    <source>
        <dbReference type="Proteomes" id="UP000324222"/>
    </source>
</evidence>
<dbReference type="SUPFAM" id="SSF103506">
    <property type="entry name" value="Mitochondrial carrier"/>
    <property type="match status" value="1"/>
</dbReference>
<dbReference type="PANTHER" id="PTHR24366">
    <property type="entry name" value="IG(IMMUNOGLOBULIN) AND LRR(LEUCINE RICH REPEAT) DOMAINS"/>
    <property type="match status" value="1"/>
</dbReference>